<name>A0A1G2CE35_9BACT</name>
<evidence type="ECO:0000313" key="2">
    <source>
        <dbReference type="Proteomes" id="UP000178880"/>
    </source>
</evidence>
<dbReference type="Proteomes" id="UP000178880">
    <property type="component" value="Unassembled WGS sequence"/>
</dbReference>
<reference evidence="1 2" key="1">
    <citation type="journal article" date="2016" name="Nat. Commun.">
        <title>Thousands of microbial genomes shed light on interconnected biogeochemical processes in an aquifer system.</title>
        <authorList>
            <person name="Anantharaman K."/>
            <person name="Brown C.T."/>
            <person name="Hug L.A."/>
            <person name="Sharon I."/>
            <person name="Castelle C.J."/>
            <person name="Probst A.J."/>
            <person name="Thomas B.C."/>
            <person name="Singh A."/>
            <person name="Wilkins M.J."/>
            <person name="Karaoz U."/>
            <person name="Brodie E.L."/>
            <person name="Williams K.H."/>
            <person name="Hubbard S.S."/>
            <person name="Banfield J.F."/>
        </authorList>
    </citation>
    <scope>NUCLEOTIDE SEQUENCE [LARGE SCALE GENOMIC DNA]</scope>
</reference>
<accession>A0A1G2CE35</accession>
<protein>
    <submittedName>
        <fullName evidence="1">Uncharacterized protein</fullName>
    </submittedName>
</protein>
<dbReference type="EMBL" id="MHLA01000014">
    <property type="protein sequence ID" value="OGY99653.1"/>
    <property type="molecule type" value="Genomic_DNA"/>
</dbReference>
<proteinExistence type="predicted"/>
<dbReference type="InterPro" id="IPR043731">
    <property type="entry name" value="DUF5674"/>
</dbReference>
<dbReference type="Pfam" id="PF18924">
    <property type="entry name" value="DUF5674"/>
    <property type="match status" value="1"/>
</dbReference>
<comment type="caution">
    <text evidence="1">The sequence shown here is derived from an EMBL/GenBank/DDBJ whole genome shotgun (WGS) entry which is preliminary data.</text>
</comment>
<evidence type="ECO:0000313" key="1">
    <source>
        <dbReference type="EMBL" id="OGY99653.1"/>
    </source>
</evidence>
<dbReference type="AlphaFoldDB" id="A0A1G2CE35"/>
<organism evidence="1 2">
    <name type="scientific">Candidatus Liptonbacteria bacterium RIFCSPLOWO2_01_FULL_52_25</name>
    <dbReference type="NCBI Taxonomy" id="1798650"/>
    <lineage>
        <taxon>Bacteria</taxon>
        <taxon>Candidatus Liptoniibacteriota</taxon>
    </lineage>
</organism>
<dbReference type="STRING" id="1798650.A2945_03065"/>
<gene>
    <name evidence="1" type="ORF">A2945_03065</name>
</gene>
<sequence>MKIVEDTISLQELREIAEEFYTTMVKGVVDIEKKIVAFGGEYHADANAVMIENGSLQSDVWGFNVYFDRPRESRIEYVSLINIRPQAGSTEMEVQNKDVRNAMEAIINSTIE</sequence>